<dbReference type="GO" id="GO:0016787">
    <property type="term" value="F:hydrolase activity"/>
    <property type="evidence" value="ECO:0007669"/>
    <property type="project" value="InterPro"/>
</dbReference>
<sequence>MTRAILIHGNGNSKPTDNWLPYLKKELEKLNIKVDAPQFPDTELARSSYWLPFLENELKPDENTIIVGHSSGAIAAMRYAETHRILGSALIGTYYTDLGIEAEKLSGYFDLPWKWENIKKNQKWIIQFAGVNDPWIPIEEAHVVRDQLKTDYYESKDQGHFGGDYYKETFPELLEAIKKKIGKL</sequence>
<name>A0A090D2P4_9BACT</name>
<dbReference type="SUPFAM" id="SSF53474">
    <property type="entry name" value="alpha/beta-Hydrolases"/>
    <property type="match status" value="1"/>
</dbReference>
<accession>A0A090D2P4</accession>
<dbReference type="Gene3D" id="3.40.50.1820">
    <property type="entry name" value="alpha/beta hydrolase"/>
    <property type="match status" value="1"/>
</dbReference>
<keyword evidence="2" id="KW-1185">Reference proteome</keyword>
<dbReference type="STRING" id="1437425.CSEC_1993"/>
<dbReference type="PANTHER" id="PTHR15394">
    <property type="entry name" value="SERINE HYDROLASE RBBP9"/>
    <property type="match status" value="1"/>
</dbReference>
<dbReference type="Pfam" id="PF06821">
    <property type="entry name" value="Ser_hydrolase"/>
    <property type="match status" value="1"/>
</dbReference>
<organism evidence="1 2">
    <name type="scientific">Candidatus Criblamydia sequanensis CRIB-18</name>
    <dbReference type="NCBI Taxonomy" id="1437425"/>
    <lineage>
        <taxon>Bacteria</taxon>
        <taxon>Pseudomonadati</taxon>
        <taxon>Chlamydiota</taxon>
        <taxon>Chlamydiia</taxon>
        <taxon>Parachlamydiales</taxon>
        <taxon>Candidatus Criblamydiaceae</taxon>
        <taxon>Candidatus Criblamydia</taxon>
    </lineage>
</organism>
<dbReference type="PANTHER" id="PTHR15394:SF3">
    <property type="entry name" value="SERINE HYDROLASE RBBP9"/>
    <property type="match status" value="1"/>
</dbReference>
<evidence type="ECO:0000313" key="1">
    <source>
        <dbReference type="EMBL" id="CDR34800.1"/>
    </source>
</evidence>
<dbReference type="InterPro" id="IPR029058">
    <property type="entry name" value="AB_hydrolase_fold"/>
</dbReference>
<dbReference type="Proteomes" id="UP000031552">
    <property type="component" value="Unassembled WGS sequence"/>
</dbReference>
<dbReference type="RefSeq" id="WP_041018330.1">
    <property type="nucleotide sequence ID" value="NZ_CCEJ010000009.1"/>
</dbReference>
<evidence type="ECO:0000313" key="2">
    <source>
        <dbReference type="Proteomes" id="UP000031552"/>
    </source>
</evidence>
<dbReference type="AlphaFoldDB" id="A0A090D2P4"/>
<reference evidence="1" key="1">
    <citation type="submission" date="2013-12" db="EMBL/GenBank/DDBJ databases">
        <authorList>
            <person name="Linke B."/>
        </authorList>
    </citation>
    <scope>NUCLEOTIDE SEQUENCE [LARGE SCALE GENOMIC DNA]</scope>
    <source>
        <strain evidence="1">CRIB-18</strain>
    </source>
</reference>
<dbReference type="OrthoDB" id="9804993at2"/>
<gene>
    <name evidence="1" type="ORF">CSEC_1993</name>
</gene>
<reference evidence="1" key="2">
    <citation type="submission" date="2014-09" db="EMBL/GenBank/DDBJ databases">
        <title>Criblamydia sequanensis harbors a mega-plasmid encoding arsenite resistance.</title>
        <authorList>
            <person name="Bertelli C."/>
            <person name="Goesmann A."/>
            <person name="Greub G."/>
        </authorList>
    </citation>
    <scope>NUCLEOTIDE SEQUENCE [LARGE SCALE GENOMIC DNA]</scope>
    <source>
        <strain evidence="1">CRIB-18</strain>
    </source>
</reference>
<comment type="caution">
    <text evidence="1">The sequence shown here is derived from an EMBL/GenBank/DDBJ whole genome shotgun (WGS) entry which is preliminary data.</text>
</comment>
<protein>
    <submittedName>
        <fullName evidence="1">Esterase</fullName>
    </submittedName>
</protein>
<dbReference type="EMBL" id="CCEJ010000009">
    <property type="protein sequence ID" value="CDR34800.1"/>
    <property type="molecule type" value="Genomic_DNA"/>
</dbReference>
<dbReference type="InterPro" id="IPR010662">
    <property type="entry name" value="RBBP9/YdeN"/>
</dbReference>
<dbReference type="eggNOG" id="COG3545">
    <property type="taxonomic scope" value="Bacteria"/>
</dbReference>
<proteinExistence type="predicted"/>